<dbReference type="KEGG" id="xyk:GT347_10325"/>
<organism evidence="1 2">
    <name type="scientific">Xylophilus rhododendri</name>
    <dbReference type="NCBI Taxonomy" id="2697032"/>
    <lineage>
        <taxon>Bacteria</taxon>
        <taxon>Pseudomonadati</taxon>
        <taxon>Pseudomonadota</taxon>
        <taxon>Betaproteobacteria</taxon>
        <taxon>Burkholderiales</taxon>
        <taxon>Xylophilus</taxon>
    </lineage>
</organism>
<gene>
    <name evidence="1" type="ORF">GT347_10325</name>
</gene>
<accession>A0A857J358</accession>
<dbReference type="EMBL" id="CP047650">
    <property type="protein sequence ID" value="QHI98354.1"/>
    <property type="molecule type" value="Genomic_DNA"/>
</dbReference>
<evidence type="ECO:0000313" key="1">
    <source>
        <dbReference type="EMBL" id="QHI98354.1"/>
    </source>
</evidence>
<dbReference type="Gene3D" id="1.20.5.1930">
    <property type="match status" value="1"/>
</dbReference>
<sequence>MPPNVLAPSAGAALSGRAAVVARSRPIGPRGAANAVQGARQDERERLGREIHAHLDSLLVGLRMDLAWLDRSLAEQAGSSADAAQTLRMQMRIRCDGMADQLDRVASQLERIVGDRPASSDGEARS</sequence>
<proteinExistence type="predicted"/>
<dbReference type="Proteomes" id="UP000464787">
    <property type="component" value="Chromosome"/>
</dbReference>
<keyword evidence="2" id="KW-1185">Reference proteome</keyword>
<protein>
    <submittedName>
        <fullName evidence="1">Uncharacterized protein</fullName>
    </submittedName>
</protein>
<evidence type="ECO:0000313" key="2">
    <source>
        <dbReference type="Proteomes" id="UP000464787"/>
    </source>
</evidence>
<name>A0A857J358_9BURK</name>
<reference evidence="1 2" key="1">
    <citation type="submission" date="2020-01" db="EMBL/GenBank/DDBJ databases">
        <title>Genome sequencing of strain KACC 21265.</title>
        <authorList>
            <person name="Heo J."/>
            <person name="Kim S.-J."/>
            <person name="Kim J.-S."/>
            <person name="Hong S.-B."/>
            <person name="Kwon S.-W."/>
        </authorList>
    </citation>
    <scope>NUCLEOTIDE SEQUENCE [LARGE SCALE GENOMIC DNA]</scope>
    <source>
        <strain evidence="1 2">KACC 21265</strain>
    </source>
</reference>
<dbReference type="AlphaFoldDB" id="A0A857J358"/>
<dbReference type="RefSeq" id="WP_160551871.1">
    <property type="nucleotide sequence ID" value="NZ_CP047650.1"/>
</dbReference>